<evidence type="ECO:0000313" key="2">
    <source>
        <dbReference type="EMBL" id="MBO7746876.1"/>
    </source>
</evidence>
<dbReference type="CDD" id="cd02440">
    <property type="entry name" value="AdoMet_MTases"/>
    <property type="match status" value="1"/>
</dbReference>
<organism evidence="2 3">
    <name type="scientific">Paenibacillus artemisiicola</name>
    <dbReference type="NCBI Taxonomy" id="1172618"/>
    <lineage>
        <taxon>Bacteria</taxon>
        <taxon>Bacillati</taxon>
        <taxon>Bacillota</taxon>
        <taxon>Bacilli</taxon>
        <taxon>Bacillales</taxon>
        <taxon>Paenibacillaceae</taxon>
        <taxon>Paenibacillus</taxon>
    </lineage>
</organism>
<dbReference type="InterPro" id="IPR029063">
    <property type="entry name" value="SAM-dependent_MTases_sf"/>
</dbReference>
<keyword evidence="3" id="KW-1185">Reference proteome</keyword>
<accession>A0ABS3WFI7</accession>
<proteinExistence type="predicted"/>
<name>A0ABS3WFI7_9BACL</name>
<dbReference type="Pfam" id="PF08241">
    <property type="entry name" value="Methyltransf_11"/>
    <property type="match status" value="1"/>
</dbReference>
<evidence type="ECO:0000313" key="3">
    <source>
        <dbReference type="Proteomes" id="UP000670947"/>
    </source>
</evidence>
<dbReference type="RefSeq" id="WP_208849616.1">
    <property type="nucleotide sequence ID" value="NZ_JAGGDJ010000024.1"/>
</dbReference>
<reference evidence="2 3" key="1">
    <citation type="submission" date="2021-03" db="EMBL/GenBank/DDBJ databases">
        <title>Paenibacillus artemisicola MWE-103 whole genome sequence.</title>
        <authorList>
            <person name="Ham Y.J."/>
        </authorList>
    </citation>
    <scope>NUCLEOTIDE SEQUENCE [LARGE SCALE GENOMIC DNA]</scope>
    <source>
        <strain evidence="2 3">MWE-103</strain>
    </source>
</reference>
<dbReference type="GO" id="GO:0008168">
    <property type="term" value="F:methyltransferase activity"/>
    <property type="evidence" value="ECO:0007669"/>
    <property type="project" value="UniProtKB-KW"/>
</dbReference>
<gene>
    <name evidence="2" type="ORF">I8J29_21905</name>
</gene>
<keyword evidence="2" id="KW-0489">Methyltransferase</keyword>
<keyword evidence="2" id="KW-0808">Transferase</keyword>
<dbReference type="PANTHER" id="PTHR43460">
    <property type="entry name" value="METHYLTRANSFERASE"/>
    <property type="match status" value="1"/>
</dbReference>
<dbReference type="PANTHER" id="PTHR43460:SF1">
    <property type="entry name" value="METHYLTRANSFERASE TYPE 11 DOMAIN-CONTAINING PROTEIN"/>
    <property type="match status" value="1"/>
</dbReference>
<protein>
    <submittedName>
        <fullName evidence="2">Class I SAM-dependent methyltransferase</fullName>
    </submittedName>
</protein>
<comment type="caution">
    <text evidence="2">The sequence shown here is derived from an EMBL/GenBank/DDBJ whole genome shotgun (WGS) entry which is preliminary data.</text>
</comment>
<dbReference type="EMBL" id="JAGGDJ010000024">
    <property type="protein sequence ID" value="MBO7746876.1"/>
    <property type="molecule type" value="Genomic_DNA"/>
</dbReference>
<dbReference type="SUPFAM" id="SSF53335">
    <property type="entry name" value="S-adenosyl-L-methionine-dependent methyltransferases"/>
    <property type="match status" value="1"/>
</dbReference>
<sequence length="248" mass="27713">MTNKDYRSFYERTGARNGWNFSAVRTVAEGEAWQYAEEVRARCGPEDALLDIGTGGGEALLVLADAARELVGIDRAAGMIETAKRNAERSGRRNVRFLRMDAERLAFPDGGFDVVCCRHAPFHAGEVARVLKPGGVFVTQQVGEGDKRNLVAAFGRGWREAPPGTLLRRCVSELRDAGFGDVQSFRYDAAEYYRSAEDLMFLLKHAPIIPEFGERDEDVEVLARFAEEHRTEKGIRTNAERMLIVARK</sequence>
<feature type="domain" description="Methyltransferase type 11" evidence="1">
    <location>
        <begin position="50"/>
        <end position="138"/>
    </location>
</feature>
<dbReference type="InterPro" id="IPR052939">
    <property type="entry name" value="23S_rRNA_MeTrnsfrase_RlmA"/>
</dbReference>
<dbReference type="Gene3D" id="3.40.50.150">
    <property type="entry name" value="Vaccinia Virus protein VP39"/>
    <property type="match status" value="1"/>
</dbReference>
<dbReference type="InterPro" id="IPR013216">
    <property type="entry name" value="Methyltransf_11"/>
</dbReference>
<evidence type="ECO:0000259" key="1">
    <source>
        <dbReference type="Pfam" id="PF08241"/>
    </source>
</evidence>
<dbReference type="GO" id="GO:0032259">
    <property type="term" value="P:methylation"/>
    <property type="evidence" value="ECO:0007669"/>
    <property type="project" value="UniProtKB-KW"/>
</dbReference>
<dbReference type="Proteomes" id="UP000670947">
    <property type="component" value="Unassembled WGS sequence"/>
</dbReference>